<protein>
    <submittedName>
        <fullName evidence="2">Dsf2 protein</fullName>
    </submittedName>
</protein>
<comment type="caution">
    <text evidence="2">The sequence shown here is derived from an EMBL/GenBank/DDBJ whole genome shotgun (WGS) entry which is preliminary data.</text>
</comment>
<name>A0AAV5QJ35_9ASCO</name>
<accession>A0AAV5QJ35</accession>
<evidence type="ECO:0000313" key="2">
    <source>
        <dbReference type="EMBL" id="GMM34749.1"/>
    </source>
</evidence>
<organism evidence="2 3">
    <name type="scientific">Saccharomycopsis crataegensis</name>
    <dbReference type="NCBI Taxonomy" id="43959"/>
    <lineage>
        <taxon>Eukaryota</taxon>
        <taxon>Fungi</taxon>
        <taxon>Dikarya</taxon>
        <taxon>Ascomycota</taxon>
        <taxon>Saccharomycotina</taxon>
        <taxon>Saccharomycetes</taxon>
        <taxon>Saccharomycopsidaceae</taxon>
        <taxon>Saccharomycopsis</taxon>
    </lineage>
</organism>
<proteinExistence type="predicted"/>
<gene>
    <name evidence="2" type="ORF">DASC09_020740</name>
</gene>
<dbReference type="InterPro" id="IPR006597">
    <property type="entry name" value="Sel1-like"/>
</dbReference>
<dbReference type="GO" id="GO:0010972">
    <property type="term" value="P:negative regulation of G2/M transition of mitotic cell cycle"/>
    <property type="evidence" value="ECO:0007669"/>
    <property type="project" value="TreeGrafter"/>
</dbReference>
<feature type="compositionally biased region" description="Basic and acidic residues" evidence="1">
    <location>
        <begin position="26"/>
        <end position="36"/>
    </location>
</feature>
<feature type="compositionally biased region" description="Polar residues" evidence="1">
    <location>
        <begin position="90"/>
        <end position="102"/>
    </location>
</feature>
<feature type="region of interest" description="Disordered" evidence="1">
    <location>
        <begin position="81"/>
        <end position="118"/>
    </location>
</feature>
<dbReference type="GeneID" id="90072728"/>
<dbReference type="Pfam" id="PF08238">
    <property type="entry name" value="Sel1"/>
    <property type="match status" value="3"/>
</dbReference>
<feature type="region of interest" description="Disordered" evidence="1">
    <location>
        <begin position="180"/>
        <end position="221"/>
    </location>
</feature>
<dbReference type="InterPro" id="IPR011990">
    <property type="entry name" value="TPR-like_helical_dom_sf"/>
</dbReference>
<evidence type="ECO:0000256" key="1">
    <source>
        <dbReference type="SAM" id="MobiDB-lite"/>
    </source>
</evidence>
<dbReference type="RefSeq" id="XP_064851749.1">
    <property type="nucleotide sequence ID" value="XM_064995677.1"/>
</dbReference>
<dbReference type="Proteomes" id="UP001360560">
    <property type="component" value="Unassembled WGS sequence"/>
</dbReference>
<dbReference type="InterPro" id="IPR052945">
    <property type="entry name" value="Mitotic_Regulator"/>
</dbReference>
<dbReference type="PANTHER" id="PTHR43628">
    <property type="entry name" value="ACTIVATOR OF C KINASE PROTEIN 1-RELATED"/>
    <property type="match status" value="1"/>
</dbReference>
<dbReference type="AlphaFoldDB" id="A0AAV5QJ35"/>
<keyword evidence="3" id="KW-1185">Reference proteome</keyword>
<feature type="region of interest" description="Disordered" evidence="1">
    <location>
        <begin position="1"/>
        <end position="44"/>
    </location>
</feature>
<sequence>MANVSRNGSFAGYNGLARNSSQSSRISREVELERHQSMASVMSRDTVMGSQRLLDRLELDDDLPWENSVNPLQQLQQSGLSTPFEDTDVSSEQNTSSVNNFINAGGNNKSSRRSRGFGSLRNSLRLKKNSIPEDDTSAIKTAEALGSTVSQVQRTTPVVVGHTNIDEQAYGRATLEINDEDEGGENQDQSNGQAEKASLSVCGGPTGQQKARPVSAVPVPREDPNELRVKKAIQLRKDGNPREASYQLSIAAHHGSRNAMLLYGLSLRYGYGLRVDPKQSFLWISRAASYDLILDANSNFSVDPFNLKEDSIPKVPPEPEAKAYFELAISYLNGFGVDKNENRALQFFEKSASLGNVEGMSQAGLLWQKKGPHGRKKDLHRSAAWLREAEKRGSENVGNSWIHKEKYLQRKE</sequence>
<evidence type="ECO:0000313" key="3">
    <source>
        <dbReference type="Proteomes" id="UP001360560"/>
    </source>
</evidence>
<dbReference type="GO" id="GO:0032153">
    <property type="term" value="C:cell division site"/>
    <property type="evidence" value="ECO:0007669"/>
    <property type="project" value="TreeGrafter"/>
</dbReference>
<dbReference type="EMBL" id="BTFZ01000003">
    <property type="protein sequence ID" value="GMM34749.1"/>
    <property type="molecule type" value="Genomic_DNA"/>
</dbReference>
<dbReference type="SMART" id="SM00671">
    <property type="entry name" value="SEL1"/>
    <property type="match status" value="3"/>
</dbReference>
<dbReference type="PANTHER" id="PTHR43628:SF11">
    <property type="entry name" value="PROTEIN DSF2"/>
    <property type="match status" value="1"/>
</dbReference>
<reference evidence="2 3" key="1">
    <citation type="journal article" date="2023" name="Elife">
        <title>Identification of key yeast species and microbe-microbe interactions impacting larval growth of Drosophila in the wild.</title>
        <authorList>
            <person name="Mure A."/>
            <person name="Sugiura Y."/>
            <person name="Maeda R."/>
            <person name="Honda K."/>
            <person name="Sakurai N."/>
            <person name="Takahashi Y."/>
            <person name="Watada M."/>
            <person name="Katoh T."/>
            <person name="Gotoh A."/>
            <person name="Gotoh Y."/>
            <person name="Taniguchi I."/>
            <person name="Nakamura K."/>
            <person name="Hayashi T."/>
            <person name="Katayama T."/>
            <person name="Uemura T."/>
            <person name="Hattori Y."/>
        </authorList>
    </citation>
    <scope>NUCLEOTIDE SEQUENCE [LARGE SCALE GENOMIC DNA]</scope>
    <source>
        <strain evidence="2 3">SC-9</strain>
    </source>
</reference>
<dbReference type="Gene3D" id="1.25.40.10">
    <property type="entry name" value="Tetratricopeptide repeat domain"/>
    <property type="match status" value="1"/>
</dbReference>
<dbReference type="SUPFAM" id="SSF81901">
    <property type="entry name" value="HCP-like"/>
    <property type="match status" value="1"/>
</dbReference>